<keyword evidence="3" id="KW-1185">Reference proteome</keyword>
<name>A0A5N6KI22_MONLA</name>
<keyword evidence="1" id="KW-0812">Transmembrane</keyword>
<evidence type="ECO:0000256" key="1">
    <source>
        <dbReference type="SAM" id="Phobius"/>
    </source>
</evidence>
<organism evidence="2 3">
    <name type="scientific">Monilinia laxa</name>
    <name type="common">Brown rot fungus</name>
    <name type="synonym">Sclerotinia laxa</name>
    <dbReference type="NCBI Taxonomy" id="61186"/>
    <lineage>
        <taxon>Eukaryota</taxon>
        <taxon>Fungi</taxon>
        <taxon>Dikarya</taxon>
        <taxon>Ascomycota</taxon>
        <taxon>Pezizomycotina</taxon>
        <taxon>Leotiomycetes</taxon>
        <taxon>Helotiales</taxon>
        <taxon>Sclerotiniaceae</taxon>
        <taxon>Monilinia</taxon>
    </lineage>
</organism>
<evidence type="ECO:0000313" key="2">
    <source>
        <dbReference type="EMBL" id="KAB8303251.1"/>
    </source>
</evidence>
<reference evidence="2 3" key="1">
    <citation type="submission" date="2019-06" db="EMBL/GenBank/DDBJ databases">
        <title>Genome Sequence of the Brown Rot Fungal Pathogen Monilinia laxa.</title>
        <authorList>
            <person name="De Miccolis Angelini R.M."/>
            <person name="Landi L."/>
            <person name="Abate D."/>
            <person name="Pollastro S."/>
            <person name="Romanazzi G."/>
            <person name="Faretra F."/>
        </authorList>
    </citation>
    <scope>NUCLEOTIDE SEQUENCE [LARGE SCALE GENOMIC DNA]</scope>
    <source>
        <strain evidence="2 3">Mlax316</strain>
    </source>
</reference>
<evidence type="ECO:0000313" key="3">
    <source>
        <dbReference type="Proteomes" id="UP000326757"/>
    </source>
</evidence>
<sequence length="95" mass="11017">MHHAIHHPQTGGHLNITWKLSTCVLNLLIYLFHHRLSYPMLYHGYKHTKHSQSGEDVTILKFQPVSVDQDTRCKWYQSCPIPQGGQVQNTSHQLC</sequence>
<dbReference type="AlphaFoldDB" id="A0A5N6KI22"/>
<keyword evidence="1" id="KW-1133">Transmembrane helix</keyword>
<proteinExistence type="predicted"/>
<comment type="caution">
    <text evidence="2">The sequence shown here is derived from an EMBL/GenBank/DDBJ whole genome shotgun (WGS) entry which is preliminary data.</text>
</comment>
<protein>
    <submittedName>
        <fullName evidence="2">Uncharacterized protein</fullName>
    </submittedName>
</protein>
<feature type="transmembrane region" description="Helical" evidence="1">
    <location>
        <begin position="16"/>
        <end position="33"/>
    </location>
</feature>
<accession>A0A5N6KI22</accession>
<gene>
    <name evidence="2" type="ORF">EYC80_004694</name>
</gene>
<dbReference type="EMBL" id="VIGI01000002">
    <property type="protein sequence ID" value="KAB8303251.1"/>
    <property type="molecule type" value="Genomic_DNA"/>
</dbReference>
<keyword evidence="1" id="KW-0472">Membrane</keyword>
<dbReference type="Proteomes" id="UP000326757">
    <property type="component" value="Unassembled WGS sequence"/>
</dbReference>